<name>A0A0N1H330_9EURO</name>
<dbReference type="AlphaFoldDB" id="A0A0N1H330"/>
<evidence type="ECO:0000313" key="2">
    <source>
        <dbReference type="EMBL" id="KPI39126.1"/>
    </source>
</evidence>
<organism evidence="2 3">
    <name type="scientific">Cyphellophora attinorum</name>
    <dbReference type="NCBI Taxonomy" id="1664694"/>
    <lineage>
        <taxon>Eukaryota</taxon>
        <taxon>Fungi</taxon>
        <taxon>Dikarya</taxon>
        <taxon>Ascomycota</taxon>
        <taxon>Pezizomycotina</taxon>
        <taxon>Eurotiomycetes</taxon>
        <taxon>Chaetothyriomycetidae</taxon>
        <taxon>Chaetothyriales</taxon>
        <taxon>Cyphellophoraceae</taxon>
        <taxon>Cyphellophora</taxon>
    </lineage>
</organism>
<dbReference type="RefSeq" id="XP_017999089.1">
    <property type="nucleotide sequence ID" value="XM_018144698.1"/>
</dbReference>
<evidence type="ECO:0000313" key="3">
    <source>
        <dbReference type="Proteomes" id="UP000038010"/>
    </source>
</evidence>
<proteinExistence type="predicted"/>
<gene>
    <name evidence="2" type="ORF">AB675_4551</name>
</gene>
<feature type="chain" id="PRO_5005872957" evidence="1">
    <location>
        <begin position="21"/>
        <end position="248"/>
    </location>
</feature>
<dbReference type="VEuPathDB" id="FungiDB:AB675_4551"/>
<dbReference type="OrthoDB" id="4119985at2759"/>
<feature type="signal peptide" evidence="1">
    <location>
        <begin position="1"/>
        <end position="20"/>
    </location>
</feature>
<dbReference type="GeneID" id="28736578"/>
<comment type="caution">
    <text evidence="2">The sequence shown here is derived from an EMBL/GenBank/DDBJ whole genome shotgun (WGS) entry which is preliminary data.</text>
</comment>
<accession>A0A0N1H330</accession>
<keyword evidence="3" id="KW-1185">Reference proteome</keyword>
<evidence type="ECO:0000256" key="1">
    <source>
        <dbReference type="SAM" id="SignalP"/>
    </source>
</evidence>
<protein>
    <submittedName>
        <fullName evidence="2">Uncharacterized protein</fullName>
    </submittedName>
</protein>
<reference evidence="2 3" key="1">
    <citation type="submission" date="2015-06" db="EMBL/GenBank/DDBJ databases">
        <title>Draft genome of the ant-associated black yeast Phialophora attae CBS 131958.</title>
        <authorList>
            <person name="Moreno L.F."/>
            <person name="Stielow B.J."/>
            <person name="de Hoog S."/>
            <person name="Vicente V.A."/>
            <person name="Weiss V.A."/>
            <person name="de Vries M."/>
            <person name="Cruz L.M."/>
            <person name="Souza E.M."/>
        </authorList>
    </citation>
    <scope>NUCLEOTIDE SEQUENCE [LARGE SCALE GENOMIC DNA]</scope>
    <source>
        <strain evidence="2 3">CBS 131958</strain>
    </source>
</reference>
<sequence length="248" mass="28844">MKSINAIAIALLSYLMQVSSCLPAQVSNTTFADLGKRQCIRAGDENNYQCDEKLPKLSEIVARIRDTSDYGLADDQHVAVFWTNLGDSAQMGTAMSITEILWMQGWLESRRLRWYWWFEHINLNWRKAQVDWINNNNIQYQEGQGHNPLFTFDVCSYQALAAAAIHPHAYLFTKKGVDWRQDSMWNQVEFWQLTKNKNIKRIYRVDPRPWDVAGILPVQMCSHSSEEILWDRDRGDAEIEPVDTCRVP</sequence>
<dbReference type="EMBL" id="LFJN01000016">
    <property type="protein sequence ID" value="KPI39126.1"/>
    <property type="molecule type" value="Genomic_DNA"/>
</dbReference>
<keyword evidence="1" id="KW-0732">Signal</keyword>
<dbReference type="Proteomes" id="UP000038010">
    <property type="component" value="Unassembled WGS sequence"/>
</dbReference>